<evidence type="ECO:0000259" key="13">
    <source>
        <dbReference type="PROSITE" id="PS51178"/>
    </source>
</evidence>
<evidence type="ECO:0000256" key="1">
    <source>
        <dbReference type="ARBA" id="ARBA00012513"/>
    </source>
</evidence>
<dbReference type="Gene3D" id="1.10.510.10">
    <property type="entry name" value="Transferase(Phosphotransferase) domain 1"/>
    <property type="match status" value="1"/>
</dbReference>
<keyword evidence="7 10" id="KW-0067">ATP-binding</keyword>
<proteinExistence type="predicted"/>
<dbReference type="CDD" id="cd14014">
    <property type="entry name" value="STKc_PknB_like"/>
    <property type="match status" value="1"/>
</dbReference>
<dbReference type="SMART" id="SM00220">
    <property type="entry name" value="S_TKc"/>
    <property type="match status" value="1"/>
</dbReference>
<keyword evidence="5 10" id="KW-0547">Nucleotide-binding</keyword>
<dbReference type="STRING" id="235985.SAMN05414137_12769"/>
<evidence type="ECO:0000313" key="15">
    <source>
        <dbReference type="Proteomes" id="UP000183015"/>
    </source>
</evidence>
<sequence length="488" mass="49934">MDTLQPPALGDRYLLCELLGSGGMAEVYRARDLRLDRTVAVKVLRPELAADPIQRVRFGREARAAASLNHPGIVAVFDSGEGAGPHLDLPYLVMEYLPGRTLAQLLAETGPLPPRQALRAVAEVLEALDHAHRAGMVHRDVKPANVMVVEDAAATVKLMDFGIARSLGHRPGNGPGHGSAAAEQALTAVGMVIGTADYLSPEQARGESADARSDLYAVGCLLHELLTGVPPLTADTPLNTVMRRLREDPEPPSLLAPSLTPDVDALVLRALARDPAARYPDAAAMAAAVRAVAATEASGSAPTMPLGHAVTVADLPVPMPGRAGGDDDRDGSSGETFAPSGPFTVTAPGRPTAVAPQVTQAPVEAGSRRRERPRRGRGKAVAVTVAVAAVVSVGGWLALDAGSTPAAAGTTHVLPDLTGQSLSHARRELQALGLHLGHLAVGSCAGTKAAPRTVCTQSPAAGTALGHGAAVELSVSRPTGIAAGAGAP</sequence>
<dbReference type="PROSITE" id="PS51178">
    <property type="entry name" value="PASTA"/>
    <property type="match status" value="1"/>
</dbReference>
<reference evidence="15" key="1">
    <citation type="submission" date="2016-10" db="EMBL/GenBank/DDBJ databases">
        <authorList>
            <person name="Varghese N."/>
        </authorList>
    </citation>
    <scope>NUCLEOTIDE SEQUENCE [LARGE SCALE GENOMIC DNA]</scope>
    <source>
        <strain evidence="15">DSM 45096 / BCRC 16803 / CGMCC 4.1857 / CIP 109030 / JCM 12277 / KCTC 19219 / NBRC 100920 / 33214</strain>
    </source>
</reference>
<evidence type="ECO:0000256" key="6">
    <source>
        <dbReference type="ARBA" id="ARBA00022777"/>
    </source>
</evidence>
<evidence type="ECO:0000256" key="9">
    <source>
        <dbReference type="ARBA" id="ARBA00048679"/>
    </source>
</evidence>
<dbReference type="CDD" id="cd06577">
    <property type="entry name" value="PASTA_pknB"/>
    <property type="match status" value="1"/>
</dbReference>
<dbReference type="RefSeq" id="WP_052439249.1">
    <property type="nucleotide sequence ID" value="NZ_BBPN01000039.1"/>
</dbReference>
<gene>
    <name evidence="14" type="ORF">SAMN05414137_12769</name>
</gene>
<feature type="compositionally biased region" description="Basic residues" evidence="11">
    <location>
        <begin position="369"/>
        <end position="378"/>
    </location>
</feature>
<dbReference type="InterPro" id="IPR005543">
    <property type="entry name" value="PASTA_dom"/>
</dbReference>
<dbReference type="PROSITE" id="PS50011">
    <property type="entry name" value="PROTEIN_KINASE_DOM"/>
    <property type="match status" value="1"/>
</dbReference>
<dbReference type="Pfam" id="PF00069">
    <property type="entry name" value="Pkinase"/>
    <property type="match status" value="1"/>
</dbReference>
<evidence type="ECO:0000256" key="11">
    <source>
        <dbReference type="SAM" id="MobiDB-lite"/>
    </source>
</evidence>
<keyword evidence="15" id="KW-1185">Reference proteome</keyword>
<keyword evidence="6 14" id="KW-0418">Kinase</keyword>
<keyword evidence="4" id="KW-0677">Repeat</keyword>
<dbReference type="Proteomes" id="UP000183015">
    <property type="component" value="Unassembled WGS sequence"/>
</dbReference>
<name>A0A1H7YAW1_STRJI</name>
<accession>A0A1H7YAW1</accession>
<dbReference type="OrthoDB" id="5174795at2"/>
<dbReference type="InterPro" id="IPR008271">
    <property type="entry name" value="Ser/Thr_kinase_AS"/>
</dbReference>
<evidence type="ECO:0000259" key="12">
    <source>
        <dbReference type="PROSITE" id="PS50011"/>
    </source>
</evidence>
<dbReference type="InterPro" id="IPR011009">
    <property type="entry name" value="Kinase-like_dom_sf"/>
</dbReference>
<evidence type="ECO:0000313" key="14">
    <source>
        <dbReference type="EMBL" id="SEM42457.1"/>
    </source>
</evidence>
<protein>
    <recommendedName>
        <fullName evidence="1">non-specific serine/threonine protein kinase</fullName>
        <ecNumber evidence="1">2.7.11.1</ecNumber>
    </recommendedName>
</protein>
<organism evidence="14 15">
    <name type="scientific">Streptacidiphilus jiangxiensis</name>
    <dbReference type="NCBI Taxonomy" id="235985"/>
    <lineage>
        <taxon>Bacteria</taxon>
        <taxon>Bacillati</taxon>
        <taxon>Actinomycetota</taxon>
        <taxon>Actinomycetes</taxon>
        <taxon>Kitasatosporales</taxon>
        <taxon>Streptomycetaceae</taxon>
        <taxon>Streptacidiphilus</taxon>
    </lineage>
</organism>
<feature type="region of interest" description="Disordered" evidence="11">
    <location>
        <begin position="315"/>
        <end position="379"/>
    </location>
</feature>
<comment type="catalytic activity">
    <reaction evidence="8">
        <text>L-threonyl-[protein] + ATP = O-phospho-L-threonyl-[protein] + ADP + H(+)</text>
        <dbReference type="Rhea" id="RHEA:46608"/>
        <dbReference type="Rhea" id="RHEA-COMP:11060"/>
        <dbReference type="Rhea" id="RHEA-COMP:11605"/>
        <dbReference type="ChEBI" id="CHEBI:15378"/>
        <dbReference type="ChEBI" id="CHEBI:30013"/>
        <dbReference type="ChEBI" id="CHEBI:30616"/>
        <dbReference type="ChEBI" id="CHEBI:61977"/>
        <dbReference type="ChEBI" id="CHEBI:456216"/>
        <dbReference type="EC" id="2.7.11.1"/>
    </reaction>
</comment>
<dbReference type="GO" id="GO:0004674">
    <property type="term" value="F:protein serine/threonine kinase activity"/>
    <property type="evidence" value="ECO:0007669"/>
    <property type="project" value="UniProtKB-KW"/>
</dbReference>
<dbReference type="PROSITE" id="PS00107">
    <property type="entry name" value="PROTEIN_KINASE_ATP"/>
    <property type="match status" value="1"/>
</dbReference>
<dbReference type="AlphaFoldDB" id="A0A1H7YAW1"/>
<dbReference type="FunFam" id="1.10.510.10:FF:000021">
    <property type="entry name" value="Serine/threonine protein kinase"/>
    <property type="match status" value="1"/>
</dbReference>
<evidence type="ECO:0000256" key="4">
    <source>
        <dbReference type="ARBA" id="ARBA00022737"/>
    </source>
</evidence>
<dbReference type="Pfam" id="PF03793">
    <property type="entry name" value="PASTA"/>
    <property type="match status" value="1"/>
</dbReference>
<evidence type="ECO:0000256" key="3">
    <source>
        <dbReference type="ARBA" id="ARBA00022679"/>
    </source>
</evidence>
<dbReference type="PROSITE" id="PS00108">
    <property type="entry name" value="PROTEIN_KINASE_ST"/>
    <property type="match status" value="1"/>
</dbReference>
<dbReference type="GO" id="GO:0045717">
    <property type="term" value="P:negative regulation of fatty acid biosynthetic process"/>
    <property type="evidence" value="ECO:0007669"/>
    <property type="project" value="UniProtKB-ARBA"/>
</dbReference>
<dbReference type="EC" id="2.7.11.1" evidence="1"/>
<evidence type="ECO:0000256" key="5">
    <source>
        <dbReference type="ARBA" id="ARBA00022741"/>
    </source>
</evidence>
<feature type="domain" description="PASTA" evidence="13">
    <location>
        <begin position="409"/>
        <end position="477"/>
    </location>
</feature>
<keyword evidence="3" id="KW-0808">Transferase</keyword>
<evidence type="ECO:0000256" key="10">
    <source>
        <dbReference type="PROSITE-ProRule" id="PRU10141"/>
    </source>
</evidence>
<dbReference type="InterPro" id="IPR017441">
    <property type="entry name" value="Protein_kinase_ATP_BS"/>
</dbReference>
<comment type="catalytic activity">
    <reaction evidence="9">
        <text>L-seryl-[protein] + ATP = O-phospho-L-seryl-[protein] + ADP + H(+)</text>
        <dbReference type="Rhea" id="RHEA:17989"/>
        <dbReference type="Rhea" id="RHEA-COMP:9863"/>
        <dbReference type="Rhea" id="RHEA-COMP:11604"/>
        <dbReference type="ChEBI" id="CHEBI:15378"/>
        <dbReference type="ChEBI" id="CHEBI:29999"/>
        <dbReference type="ChEBI" id="CHEBI:30616"/>
        <dbReference type="ChEBI" id="CHEBI:83421"/>
        <dbReference type="ChEBI" id="CHEBI:456216"/>
        <dbReference type="EC" id="2.7.11.1"/>
    </reaction>
</comment>
<dbReference type="InterPro" id="IPR000719">
    <property type="entry name" value="Prot_kinase_dom"/>
</dbReference>
<feature type="binding site" evidence="10">
    <location>
        <position position="42"/>
    </location>
    <ligand>
        <name>ATP</name>
        <dbReference type="ChEBI" id="CHEBI:30616"/>
    </ligand>
</feature>
<keyword evidence="2 14" id="KW-0723">Serine/threonine-protein kinase</keyword>
<dbReference type="Gene3D" id="3.30.10.20">
    <property type="match status" value="1"/>
</dbReference>
<dbReference type="SUPFAM" id="SSF56112">
    <property type="entry name" value="Protein kinase-like (PK-like)"/>
    <property type="match status" value="1"/>
</dbReference>
<feature type="domain" description="Protein kinase" evidence="12">
    <location>
        <begin position="13"/>
        <end position="293"/>
    </location>
</feature>
<dbReference type="Gene3D" id="3.30.200.20">
    <property type="entry name" value="Phosphorylase Kinase, domain 1"/>
    <property type="match status" value="1"/>
</dbReference>
<dbReference type="PANTHER" id="PTHR43289">
    <property type="entry name" value="MITOGEN-ACTIVATED PROTEIN KINASE KINASE KINASE 20-RELATED"/>
    <property type="match status" value="1"/>
</dbReference>
<dbReference type="PANTHER" id="PTHR43289:SF6">
    <property type="entry name" value="SERINE_THREONINE-PROTEIN KINASE NEKL-3"/>
    <property type="match status" value="1"/>
</dbReference>
<dbReference type="FunFam" id="3.30.200.20:FF:000035">
    <property type="entry name" value="Serine/threonine protein kinase Stk1"/>
    <property type="match status" value="1"/>
</dbReference>
<evidence type="ECO:0000256" key="2">
    <source>
        <dbReference type="ARBA" id="ARBA00022527"/>
    </source>
</evidence>
<evidence type="ECO:0000256" key="7">
    <source>
        <dbReference type="ARBA" id="ARBA00022840"/>
    </source>
</evidence>
<dbReference type="EMBL" id="FOAZ01000027">
    <property type="protein sequence ID" value="SEM42457.1"/>
    <property type="molecule type" value="Genomic_DNA"/>
</dbReference>
<dbReference type="GO" id="GO:0005524">
    <property type="term" value="F:ATP binding"/>
    <property type="evidence" value="ECO:0007669"/>
    <property type="project" value="UniProtKB-UniRule"/>
</dbReference>
<evidence type="ECO:0000256" key="8">
    <source>
        <dbReference type="ARBA" id="ARBA00047899"/>
    </source>
</evidence>
<dbReference type="eggNOG" id="COG0515">
    <property type="taxonomic scope" value="Bacteria"/>
</dbReference>